<name>A0A9X4CXH6_9PSED</name>
<protein>
    <submittedName>
        <fullName evidence="1">Uncharacterized protein</fullName>
    </submittedName>
</protein>
<accession>A0A9X4CXH6</accession>
<dbReference type="AlphaFoldDB" id="A0A9X4CXH6"/>
<dbReference type="EMBL" id="JANIAN010000004">
    <property type="protein sequence ID" value="MDD2105709.1"/>
    <property type="molecule type" value="Genomic_DNA"/>
</dbReference>
<dbReference type="Proteomes" id="UP001150678">
    <property type="component" value="Unassembled WGS sequence"/>
</dbReference>
<comment type="caution">
    <text evidence="1">The sequence shown here is derived from an EMBL/GenBank/DDBJ whole genome shotgun (WGS) entry which is preliminary data.</text>
</comment>
<gene>
    <name evidence="1" type="ORF">NP533_05755</name>
</gene>
<reference evidence="1" key="1">
    <citation type="submission" date="2022-07" db="EMBL/GenBank/DDBJ databases">
        <title>Multi-strain Analysis of Pseudomonas putida Reveals Metabolic and Genetic Diversity.</title>
        <authorList>
            <person name="Monk J.M."/>
        </authorList>
    </citation>
    <scope>NUCLEOTIDE SEQUENCE</scope>
    <source>
        <strain evidence="1">17514</strain>
    </source>
</reference>
<sequence>MTASNIQKFDEITGRVFGTLYEGFPVPKYLRIKDFVEDGFSYDERAQGDFPNESGEFFLACVDWLSDAGYVRFREKMPYSGYREAVLTAKGLEALKAVPSSLSGGPSLGDQLVDATKSGAKSMLGSLAGEVLSVGSRLVTAHLGIPG</sequence>
<proteinExistence type="predicted"/>
<evidence type="ECO:0000313" key="1">
    <source>
        <dbReference type="EMBL" id="MDD2105709.1"/>
    </source>
</evidence>
<organism evidence="1 2">
    <name type="scientific">Pseudomonas asiatica</name>
    <dbReference type="NCBI Taxonomy" id="2219225"/>
    <lineage>
        <taxon>Bacteria</taxon>
        <taxon>Pseudomonadati</taxon>
        <taxon>Pseudomonadota</taxon>
        <taxon>Gammaproteobacteria</taxon>
        <taxon>Pseudomonadales</taxon>
        <taxon>Pseudomonadaceae</taxon>
        <taxon>Pseudomonas</taxon>
    </lineage>
</organism>
<dbReference type="RefSeq" id="WP_274078518.1">
    <property type="nucleotide sequence ID" value="NZ_JANIAN010000004.1"/>
</dbReference>
<evidence type="ECO:0000313" key="2">
    <source>
        <dbReference type="Proteomes" id="UP001150678"/>
    </source>
</evidence>